<dbReference type="EMBL" id="JACIJR010000015">
    <property type="protein sequence ID" value="MBB5730984.1"/>
    <property type="molecule type" value="Genomic_DNA"/>
</dbReference>
<evidence type="ECO:0000313" key="2">
    <source>
        <dbReference type="Proteomes" id="UP000546701"/>
    </source>
</evidence>
<name>A0A7W9F4J4_9SPHN</name>
<dbReference type="RefSeq" id="WP_157177970.1">
    <property type="nucleotide sequence ID" value="NZ_BMJP01000013.1"/>
</dbReference>
<comment type="caution">
    <text evidence="1">The sequence shown here is derived from an EMBL/GenBank/DDBJ whole genome shotgun (WGS) entry which is preliminary data.</text>
</comment>
<protein>
    <submittedName>
        <fullName evidence="1">Uncharacterized protein</fullName>
    </submittedName>
</protein>
<keyword evidence="2" id="KW-1185">Reference proteome</keyword>
<organism evidence="1 2">
    <name type="scientific">Sphingomonas prati</name>
    <dbReference type="NCBI Taxonomy" id="1843237"/>
    <lineage>
        <taxon>Bacteria</taxon>
        <taxon>Pseudomonadati</taxon>
        <taxon>Pseudomonadota</taxon>
        <taxon>Alphaproteobacteria</taxon>
        <taxon>Sphingomonadales</taxon>
        <taxon>Sphingomonadaceae</taxon>
        <taxon>Sphingomonas</taxon>
    </lineage>
</organism>
<sequence>MVPFTWRSDEIARPAFSVGVIAQDIGARRILRPSSSAELAAVADLSISQFVDGLAGALLSTGSFLFQQIEGDPFADGAGGLVVRIERSTLASLVLDQSGELQPPVLPLAYITALEASLNVVEIILSEGSLIIKALGAVFGTGAGLTAALFLLGPEYTDWHATRLADHDIVRVIAGGRCSVDFAAELHIGDLRAAAAEGLVKNPQASQTMKRRRVCIEQVLLNGTYPGKFDDMEGPMTAKAKQVLAKKSGLTTRDVDTLPYFEALIAGIQPKH</sequence>
<proteinExistence type="predicted"/>
<accession>A0A7W9F4J4</accession>
<gene>
    <name evidence="1" type="ORF">FHS99_003492</name>
</gene>
<dbReference type="Proteomes" id="UP000546701">
    <property type="component" value="Unassembled WGS sequence"/>
</dbReference>
<dbReference type="AlphaFoldDB" id="A0A7W9F4J4"/>
<reference evidence="1 2" key="1">
    <citation type="submission" date="2020-08" db="EMBL/GenBank/DDBJ databases">
        <title>Genomic Encyclopedia of Type Strains, Phase IV (KMG-IV): sequencing the most valuable type-strain genomes for metagenomic binning, comparative biology and taxonomic classification.</title>
        <authorList>
            <person name="Goeker M."/>
        </authorList>
    </citation>
    <scope>NUCLEOTIDE SEQUENCE [LARGE SCALE GENOMIC DNA]</scope>
    <source>
        <strain evidence="1 2">DSM 103336</strain>
    </source>
</reference>
<evidence type="ECO:0000313" key="1">
    <source>
        <dbReference type="EMBL" id="MBB5730984.1"/>
    </source>
</evidence>